<dbReference type="OrthoDB" id="6220758at2759"/>
<reference evidence="3 4" key="1">
    <citation type="submission" date="2014-09" db="EMBL/GenBank/DDBJ databases">
        <authorList>
            <person name="Magalhaes I.L.F."/>
            <person name="Oliveira U."/>
            <person name="Santos F.R."/>
            <person name="Vidigal T.H.D.A."/>
            <person name="Brescovit A.D."/>
            <person name="Santos A.J."/>
        </authorList>
    </citation>
    <scope>NUCLEOTIDE SEQUENCE [LARGE SCALE GENOMIC DNA]</scope>
</reference>
<protein>
    <submittedName>
        <fullName evidence="3">Actin-related protein-Arp6p</fullName>
    </submittedName>
</protein>
<feature type="compositionally biased region" description="Acidic residues" evidence="2">
    <location>
        <begin position="280"/>
        <end position="295"/>
    </location>
</feature>
<proteinExistence type="inferred from homology"/>
<dbReference type="SMART" id="SM00268">
    <property type="entry name" value="ACTIN"/>
    <property type="match status" value="1"/>
</dbReference>
<dbReference type="EMBL" id="CCYA01000278">
    <property type="protein sequence ID" value="CEH16417.1"/>
    <property type="molecule type" value="Genomic_DNA"/>
</dbReference>
<feature type="region of interest" description="Disordered" evidence="2">
    <location>
        <begin position="1"/>
        <end position="34"/>
    </location>
</feature>
<dbReference type="PANTHER" id="PTHR11937">
    <property type="entry name" value="ACTIN"/>
    <property type="match status" value="1"/>
</dbReference>
<feature type="compositionally biased region" description="Polar residues" evidence="2">
    <location>
        <begin position="267"/>
        <end position="277"/>
    </location>
</feature>
<feature type="region of interest" description="Disordered" evidence="2">
    <location>
        <begin position="218"/>
        <end position="323"/>
    </location>
</feature>
<comment type="similarity">
    <text evidence="1">Belongs to the actin family.</text>
</comment>
<dbReference type="AlphaFoldDB" id="A0A0P1BJI0"/>
<evidence type="ECO:0000256" key="1">
    <source>
        <dbReference type="RuleBase" id="RU000487"/>
    </source>
</evidence>
<sequence>MSPPNAPSRSASASSPKTRINQATDHGGSSSKDLPLQGRSVILVQPYFGFPEEQQGLTALLFDAYGASSLWITTAALLASYDARTTDSEARRAESARHARPRPEAVLIVDIGHSGCNVVPVIGEDIAWHAVKRLDVSGRLLTNLLKETLSFRQYDLMDETLIVEKVKEMCSFVASSVGRADHRVAPALILPPSLWSFAFCTELCRSAKPGANPLAQEYVLPDGSDNSTGHIRSGPGRIRGPPKRRRVESAGASDAHDDDDGLIADLTRQSVVSGCSSGDQDGEEEDEDGDTDFDPDGMAPPRESKRKRAKISNPLRASDGDEEEQVLTLSSERFQIPELIFNPSLIGLNQAPLPELIQLTIEACPADMQAMLWSNVCIIGGGAHITGMQRRLEHELRALAPHHVPLQVSAGDSCSAVRGGAVIANEWGTSSHHGKELRSLMKSRLVHRGEYEAAKSNRTPASASTGGSAQLCANRWHDWNAS</sequence>
<dbReference type="Pfam" id="PF00022">
    <property type="entry name" value="Actin"/>
    <property type="match status" value="1"/>
</dbReference>
<keyword evidence="4" id="KW-1185">Reference proteome</keyword>
<dbReference type="InterPro" id="IPR004000">
    <property type="entry name" value="Actin"/>
</dbReference>
<organism evidence="3 4">
    <name type="scientific">Ceraceosorus bombacis</name>
    <dbReference type="NCBI Taxonomy" id="401625"/>
    <lineage>
        <taxon>Eukaryota</taxon>
        <taxon>Fungi</taxon>
        <taxon>Dikarya</taxon>
        <taxon>Basidiomycota</taxon>
        <taxon>Ustilaginomycotina</taxon>
        <taxon>Exobasidiomycetes</taxon>
        <taxon>Ceraceosorales</taxon>
        <taxon>Ceraceosoraceae</taxon>
        <taxon>Ceraceosorus</taxon>
    </lineage>
</organism>
<dbReference type="SUPFAM" id="SSF53067">
    <property type="entry name" value="Actin-like ATPase domain"/>
    <property type="match status" value="1"/>
</dbReference>
<evidence type="ECO:0000256" key="2">
    <source>
        <dbReference type="SAM" id="MobiDB-lite"/>
    </source>
</evidence>
<accession>A0A0P1BJI0</accession>
<dbReference type="InterPro" id="IPR043129">
    <property type="entry name" value="ATPase_NBD"/>
</dbReference>
<evidence type="ECO:0000313" key="3">
    <source>
        <dbReference type="EMBL" id="CEH16417.1"/>
    </source>
</evidence>
<feature type="compositionally biased region" description="Polar residues" evidence="2">
    <location>
        <begin position="17"/>
        <end position="32"/>
    </location>
</feature>
<evidence type="ECO:0000313" key="4">
    <source>
        <dbReference type="Proteomes" id="UP000054845"/>
    </source>
</evidence>
<name>A0A0P1BJI0_9BASI</name>
<dbReference type="Proteomes" id="UP000054845">
    <property type="component" value="Unassembled WGS sequence"/>
</dbReference>
<feature type="compositionally biased region" description="Low complexity" evidence="2">
    <location>
        <begin position="7"/>
        <end position="16"/>
    </location>
</feature>
<dbReference type="Gene3D" id="3.30.420.40">
    <property type="match status" value="2"/>
</dbReference>
<dbReference type="STRING" id="401625.A0A0P1BJI0"/>